<feature type="transmembrane region" description="Helical" evidence="4">
    <location>
        <begin position="200"/>
        <end position="220"/>
    </location>
</feature>
<feature type="transmembrane region" description="Helical" evidence="4">
    <location>
        <begin position="168"/>
        <end position="188"/>
    </location>
</feature>
<feature type="region of interest" description="Disordered" evidence="3">
    <location>
        <begin position="1"/>
        <end position="22"/>
    </location>
</feature>
<keyword evidence="4" id="KW-0472">Membrane</keyword>
<evidence type="ECO:0000256" key="4">
    <source>
        <dbReference type="SAM" id="Phobius"/>
    </source>
</evidence>
<feature type="transmembrane region" description="Helical" evidence="4">
    <location>
        <begin position="307"/>
        <end position="325"/>
    </location>
</feature>
<dbReference type="InterPro" id="IPR020846">
    <property type="entry name" value="MFS_dom"/>
</dbReference>
<dbReference type="Pfam" id="PF07690">
    <property type="entry name" value="MFS_1"/>
    <property type="match status" value="2"/>
</dbReference>
<organism evidence="6 7">
    <name type="scientific">Phaeomoniella chlamydospora</name>
    <name type="common">Phaeoacremonium chlamydosporum</name>
    <dbReference type="NCBI Taxonomy" id="158046"/>
    <lineage>
        <taxon>Eukaryota</taxon>
        <taxon>Fungi</taxon>
        <taxon>Dikarya</taxon>
        <taxon>Ascomycota</taxon>
        <taxon>Pezizomycotina</taxon>
        <taxon>Eurotiomycetes</taxon>
        <taxon>Chaetothyriomycetidae</taxon>
        <taxon>Phaeomoniellales</taxon>
        <taxon>Phaeomoniellaceae</taxon>
        <taxon>Phaeomoniella</taxon>
    </lineage>
</organism>
<accession>A0A0G2ETM5</accession>
<sequence>MTEAAGEAGRARPGSHEHLTPIDMDEKLDDQVTFPDGGTRAWLVAFGNAGVMFCTLGYVNSWGVYQAYYESHQLSDKSSSAISWIGSLQVFFVFAGGLVGGPLFDRYGAKIIRPAILVYVFAIMMTSLCKEYWQFMLAQGLLGGIANGMTMSPAMASTPQYFDKKRGAAMGIAIAGSSLGGVVLPIVMGKMLYSSLGFGWSVRVIGFIFLAVLGFSGAVIRARLPPRDSRYLLPSAFKEPLYDTLIVATFFMVLGLFIPIFFLPTYAESYGMSSHLASYLVAILNAASLPGRVLPGILSDKFGRLNMLAAAGVSSGILIFCWQKVTTNASIIVFAALFGFCSGAIVSGVSVGFASCPRSPQDIGTYMGMGLSIGAVAALIGPPINGALVNHYHGFEQVSYFSGALTLFGSFVAFFAKAATPEGLFAKV</sequence>
<dbReference type="Proteomes" id="UP000053317">
    <property type="component" value="Unassembled WGS sequence"/>
</dbReference>
<feature type="transmembrane region" description="Helical" evidence="4">
    <location>
        <begin position="241"/>
        <end position="264"/>
    </location>
</feature>
<dbReference type="InterPro" id="IPR036259">
    <property type="entry name" value="MFS_trans_sf"/>
</dbReference>
<protein>
    <submittedName>
        <fullName evidence="6">Putative monocarboxylate permease-like protein</fullName>
    </submittedName>
</protein>
<dbReference type="PROSITE" id="PS50850">
    <property type="entry name" value="MFS"/>
    <property type="match status" value="1"/>
</dbReference>
<feature type="transmembrane region" description="Helical" evidence="4">
    <location>
        <begin position="400"/>
        <end position="419"/>
    </location>
</feature>
<dbReference type="GO" id="GO:0022857">
    <property type="term" value="F:transmembrane transporter activity"/>
    <property type="evidence" value="ECO:0007669"/>
    <property type="project" value="InterPro"/>
</dbReference>
<dbReference type="GO" id="GO:0016020">
    <property type="term" value="C:membrane"/>
    <property type="evidence" value="ECO:0007669"/>
    <property type="project" value="UniProtKB-SubCell"/>
</dbReference>
<feature type="transmembrane region" description="Helical" evidence="4">
    <location>
        <begin position="111"/>
        <end position="128"/>
    </location>
</feature>
<reference evidence="6 7" key="1">
    <citation type="submission" date="2015-05" db="EMBL/GenBank/DDBJ databases">
        <title>Distinctive expansion of gene families associated with plant cell wall degradation and secondary metabolism in the genomes of grapevine trunk pathogens.</title>
        <authorList>
            <person name="Lawrence D.P."/>
            <person name="Travadon R."/>
            <person name="Rolshausen P.E."/>
            <person name="Baumgartner K."/>
        </authorList>
    </citation>
    <scope>NUCLEOTIDE SEQUENCE [LARGE SCALE GENOMIC DNA]</scope>
    <source>
        <strain evidence="6">UCRPC4</strain>
    </source>
</reference>
<keyword evidence="4" id="KW-0812">Transmembrane</keyword>
<comment type="similarity">
    <text evidence="2">Belongs to the major facilitator superfamily. Monocarboxylate porter (TC 2.A.1.13) family.</text>
</comment>
<keyword evidence="4" id="KW-1133">Transmembrane helix</keyword>
<feature type="transmembrane region" description="Helical" evidence="4">
    <location>
        <begin position="134"/>
        <end position="156"/>
    </location>
</feature>
<feature type="compositionally biased region" description="Low complexity" evidence="3">
    <location>
        <begin position="1"/>
        <end position="12"/>
    </location>
</feature>
<keyword evidence="7" id="KW-1185">Reference proteome</keyword>
<proteinExistence type="inferred from homology"/>
<dbReference type="InterPro" id="IPR050327">
    <property type="entry name" value="Proton-linked_MCT"/>
</dbReference>
<dbReference type="PANTHER" id="PTHR11360">
    <property type="entry name" value="MONOCARBOXYLATE TRANSPORTER"/>
    <property type="match status" value="1"/>
</dbReference>
<feature type="transmembrane region" description="Helical" evidence="4">
    <location>
        <begin position="41"/>
        <end position="61"/>
    </location>
</feature>
<evidence type="ECO:0000313" key="6">
    <source>
        <dbReference type="EMBL" id="KKY25506.1"/>
    </source>
</evidence>
<feature type="domain" description="Major facilitator superfamily (MFS) profile" evidence="5">
    <location>
        <begin position="41"/>
        <end position="421"/>
    </location>
</feature>
<dbReference type="InterPro" id="IPR011701">
    <property type="entry name" value="MFS"/>
</dbReference>
<evidence type="ECO:0000256" key="2">
    <source>
        <dbReference type="ARBA" id="ARBA00006727"/>
    </source>
</evidence>
<dbReference type="AlphaFoldDB" id="A0A0G2ETM5"/>
<dbReference type="OrthoDB" id="6499973at2759"/>
<feature type="transmembrane region" description="Helical" evidence="4">
    <location>
        <begin position="81"/>
        <end position="104"/>
    </location>
</feature>
<evidence type="ECO:0000256" key="3">
    <source>
        <dbReference type="SAM" id="MobiDB-lite"/>
    </source>
</evidence>
<gene>
    <name evidence="6" type="ORF">UCRPC4_g01770</name>
</gene>
<dbReference type="Gene3D" id="1.20.1250.20">
    <property type="entry name" value="MFS general substrate transporter like domains"/>
    <property type="match status" value="2"/>
</dbReference>
<dbReference type="CDD" id="cd17352">
    <property type="entry name" value="MFS_MCT_SLC16"/>
    <property type="match status" value="1"/>
</dbReference>
<comment type="caution">
    <text evidence="6">The sequence shown here is derived from an EMBL/GenBank/DDBJ whole genome shotgun (WGS) entry which is preliminary data.</text>
</comment>
<evidence type="ECO:0000313" key="7">
    <source>
        <dbReference type="Proteomes" id="UP000053317"/>
    </source>
</evidence>
<comment type="subcellular location">
    <subcellularLocation>
        <location evidence="1">Membrane</location>
        <topology evidence="1">Multi-pass membrane protein</topology>
    </subcellularLocation>
</comment>
<reference evidence="6 7" key="2">
    <citation type="submission" date="2015-05" db="EMBL/GenBank/DDBJ databases">
        <authorList>
            <person name="Morales-Cruz A."/>
            <person name="Amrine K.C."/>
            <person name="Cantu D."/>
        </authorList>
    </citation>
    <scope>NUCLEOTIDE SEQUENCE [LARGE SCALE GENOMIC DNA]</scope>
    <source>
        <strain evidence="6">UCRPC4</strain>
    </source>
</reference>
<evidence type="ECO:0000256" key="1">
    <source>
        <dbReference type="ARBA" id="ARBA00004141"/>
    </source>
</evidence>
<feature type="transmembrane region" description="Helical" evidence="4">
    <location>
        <begin position="366"/>
        <end position="388"/>
    </location>
</feature>
<dbReference type="PANTHER" id="PTHR11360:SF281">
    <property type="entry name" value="ASPYRIDONES EFFLUX PROTEIN APDF-RELATED"/>
    <property type="match status" value="1"/>
</dbReference>
<name>A0A0G2ETM5_PHACM</name>
<dbReference type="EMBL" id="LCWF01000041">
    <property type="protein sequence ID" value="KKY25506.1"/>
    <property type="molecule type" value="Genomic_DNA"/>
</dbReference>
<evidence type="ECO:0000259" key="5">
    <source>
        <dbReference type="PROSITE" id="PS50850"/>
    </source>
</evidence>
<dbReference type="SUPFAM" id="SSF103473">
    <property type="entry name" value="MFS general substrate transporter"/>
    <property type="match status" value="1"/>
</dbReference>
<feature type="transmembrane region" description="Helical" evidence="4">
    <location>
        <begin position="331"/>
        <end position="354"/>
    </location>
</feature>